<reference evidence="3" key="1">
    <citation type="submission" date="2016-10" db="EMBL/GenBank/DDBJ databases">
        <authorList>
            <person name="Varghese N."/>
            <person name="Submissions S."/>
        </authorList>
    </citation>
    <scope>NUCLEOTIDE SEQUENCE [LARGE SCALE GENOMIC DNA]</scope>
    <source>
        <strain evidence="3">Jip14</strain>
    </source>
</reference>
<keyword evidence="1" id="KW-0732">Signal</keyword>
<feature type="signal peptide" evidence="1">
    <location>
        <begin position="1"/>
        <end position="29"/>
    </location>
</feature>
<gene>
    <name evidence="2" type="ORF">SAMN05421740_102303</name>
</gene>
<evidence type="ECO:0000313" key="3">
    <source>
        <dbReference type="Proteomes" id="UP000198916"/>
    </source>
</evidence>
<protein>
    <recommendedName>
        <fullName evidence="4">LTXXQ motif family protein</fullName>
    </recommendedName>
</protein>
<dbReference type="AlphaFoldDB" id="A0A1H7INB5"/>
<proteinExistence type="predicted"/>
<dbReference type="EMBL" id="FNZR01000002">
    <property type="protein sequence ID" value="SEK63908.1"/>
    <property type="molecule type" value="Genomic_DNA"/>
</dbReference>
<evidence type="ECO:0000313" key="2">
    <source>
        <dbReference type="EMBL" id="SEK63908.1"/>
    </source>
</evidence>
<organism evidence="2 3">
    <name type="scientific">Parapedobacter koreensis</name>
    <dbReference type="NCBI Taxonomy" id="332977"/>
    <lineage>
        <taxon>Bacteria</taxon>
        <taxon>Pseudomonadati</taxon>
        <taxon>Bacteroidota</taxon>
        <taxon>Sphingobacteriia</taxon>
        <taxon>Sphingobacteriales</taxon>
        <taxon>Sphingobacteriaceae</taxon>
        <taxon>Parapedobacter</taxon>
    </lineage>
</organism>
<dbReference type="STRING" id="332977.SAMN05421740_102303"/>
<evidence type="ECO:0000256" key="1">
    <source>
        <dbReference type="SAM" id="SignalP"/>
    </source>
</evidence>
<dbReference type="Proteomes" id="UP000198916">
    <property type="component" value="Unassembled WGS sequence"/>
</dbReference>
<name>A0A1H7INB5_9SPHI</name>
<evidence type="ECO:0008006" key="4">
    <source>
        <dbReference type="Google" id="ProtNLM"/>
    </source>
</evidence>
<feature type="chain" id="PRO_5011674440" description="LTXXQ motif family protein" evidence="1">
    <location>
        <begin position="30"/>
        <end position="128"/>
    </location>
</feature>
<accession>A0A1H7INB5</accession>
<dbReference type="RefSeq" id="WP_143053819.1">
    <property type="nucleotide sequence ID" value="NZ_FNZR01000002.1"/>
</dbReference>
<keyword evidence="3" id="KW-1185">Reference proteome</keyword>
<sequence>MNIRKTKKALATATGTIAFLVLCTTAAQAQEQDSVAVNRVALIADDLEINPDQAKAVMAIIDLDKTKARELVRETYQQLSLKLQALAGERDQALKEVLSIDQLAKIQQVLRREDLWSPDGRPVLEPKH</sequence>